<keyword evidence="2" id="KW-1185">Reference proteome</keyword>
<organism evidence="1 2">
    <name type="scientific">Diphasiastrum complanatum</name>
    <name type="common">Issler's clubmoss</name>
    <name type="synonym">Lycopodium complanatum</name>
    <dbReference type="NCBI Taxonomy" id="34168"/>
    <lineage>
        <taxon>Eukaryota</taxon>
        <taxon>Viridiplantae</taxon>
        <taxon>Streptophyta</taxon>
        <taxon>Embryophyta</taxon>
        <taxon>Tracheophyta</taxon>
        <taxon>Lycopodiopsida</taxon>
        <taxon>Lycopodiales</taxon>
        <taxon>Lycopodiaceae</taxon>
        <taxon>Lycopodioideae</taxon>
        <taxon>Diphasiastrum</taxon>
    </lineage>
</organism>
<proteinExistence type="predicted"/>
<reference evidence="2" key="1">
    <citation type="journal article" date="2024" name="Proc. Natl. Acad. Sci. U.S.A.">
        <title>Extraordinary preservation of gene collinearity over three hundred million years revealed in homosporous lycophytes.</title>
        <authorList>
            <person name="Li C."/>
            <person name="Wickell D."/>
            <person name="Kuo L.Y."/>
            <person name="Chen X."/>
            <person name="Nie B."/>
            <person name="Liao X."/>
            <person name="Peng D."/>
            <person name="Ji J."/>
            <person name="Jenkins J."/>
            <person name="Williams M."/>
            <person name="Shu S."/>
            <person name="Plott C."/>
            <person name="Barry K."/>
            <person name="Rajasekar S."/>
            <person name="Grimwood J."/>
            <person name="Han X."/>
            <person name="Sun S."/>
            <person name="Hou Z."/>
            <person name="He W."/>
            <person name="Dai G."/>
            <person name="Sun C."/>
            <person name="Schmutz J."/>
            <person name="Leebens-Mack J.H."/>
            <person name="Li F.W."/>
            <person name="Wang L."/>
        </authorList>
    </citation>
    <scope>NUCLEOTIDE SEQUENCE [LARGE SCALE GENOMIC DNA]</scope>
    <source>
        <strain evidence="2">cv. PW_Plant_1</strain>
    </source>
</reference>
<protein>
    <submittedName>
        <fullName evidence="1">Uncharacterized protein</fullName>
    </submittedName>
</protein>
<evidence type="ECO:0000313" key="1">
    <source>
        <dbReference type="EMBL" id="KAJ7520034.1"/>
    </source>
</evidence>
<name>A0ACC2AR73_DIPCM</name>
<comment type="caution">
    <text evidence="1">The sequence shown here is derived from an EMBL/GenBank/DDBJ whole genome shotgun (WGS) entry which is preliminary data.</text>
</comment>
<accession>A0ACC2AR73</accession>
<sequence length="631" mass="69444">MAEVAGDHSHATTNLESEISVLPSDVPLSRNVALGGSVTPLTYSPMPRSKSSSPSPREVRGVQEGGLGTLTKGFLDSSKNAMKAVQLKARHLVSQNKRRYQEGGFDLDMTYITENVIAMGFPAGDMSSGLLGYVEGFYRNHMEEVIKFFETHHPGKYKVYNLCSERLYDAALFEGKVACFPFNDHNCPPLSSIMAFCQSAYAWLKGDLENVVVVHCKAGMARTGLMISSLLLYLKFFPTAEESIAYYNQKRCTDGKALVLPSQLRYVKYFERVLRDFNGNTPSGRRCILRGIRLHKCPYWVRPSMTIWDHEGVLFSTKKHPRTKDLMPEDFWFSAPRKGILVFALPGERCVADLNGDFKIHFQDRHGDFYCWLNTNMMDTRQFLSTAELDGFDKRRLPAPGFQVEIVVLDENVPPTSAQEVTPGTDANGTLRGEQNPVLPQTQASQSVKTESTSVDLEKDDIFSDSEGEDGGEKSRGDSHQLDETRTDQIASTETKLERTVSSSKFDRLPTARPDLETSASGGGVPGGVLGSQEHEASLAGLERQEIISRSGNSDQPGIESSQKDDSGQAIGNGLELPFPNQKSEVVPRGDAGVEKTTVPSSDFKAIAAASAADASVFTFGDDEDYDSEDD</sequence>
<gene>
    <name evidence="1" type="ORF">O6H91_20G064000</name>
</gene>
<evidence type="ECO:0000313" key="2">
    <source>
        <dbReference type="Proteomes" id="UP001162992"/>
    </source>
</evidence>
<dbReference type="Proteomes" id="UP001162992">
    <property type="component" value="Chromosome 20"/>
</dbReference>
<dbReference type="EMBL" id="CM055111">
    <property type="protein sequence ID" value="KAJ7520034.1"/>
    <property type="molecule type" value="Genomic_DNA"/>
</dbReference>